<name>A0A3E2B303_9FIRM</name>
<protein>
    <submittedName>
        <fullName evidence="3">Uncharacterized protein</fullName>
    </submittedName>
</protein>
<evidence type="ECO:0000256" key="1">
    <source>
        <dbReference type="SAM" id="MobiDB-lite"/>
    </source>
</evidence>
<dbReference type="GeneID" id="97995523"/>
<accession>A0A3E2B303</accession>
<feature type="region of interest" description="Disordered" evidence="1">
    <location>
        <begin position="57"/>
        <end position="77"/>
    </location>
</feature>
<evidence type="ECO:0000313" key="4">
    <source>
        <dbReference type="Proteomes" id="UP000260649"/>
    </source>
</evidence>
<sequence>MKKFFAILLGIVDVFCVGLIFYLMLSNLSGTPAQIFLPILPPTLVAFLAAALIGRLTGPESSAEPKKKAPSFRRRNA</sequence>
<keyword evidence="4" id="KW-1185">Reference proteome</keyword>
<organism evidence="3 4">
    <name type="scientific">Evtepia gabavorous</name>
    <dbReference type="NCBI Taxonomy" id="2211183"/>
    <lineage>
        <taxon>Bacteria</taxon>
        <taxon>Bacillati</taxon>
        <taxon>Bacillota</taxon>
        <taxon>Clostridia</taxon>
        <taxon>Eubacteriales</taxon>
        <taxon>Evtepia</taxon>
    </lineage>
</organism>
<dbReference type="EMBL" id="QQRQ01000010">
    <property type="protein sequence ID" value="RFT06412.1"/>
    <property type="molecule type" value="Genomic_DNA"/>
</dbReference>
<reference evidence="3 4" key="1">
    <citation type="submission" date="2018-07" db="EMBL/GenBank/DDBJ databases">
        <title>GABA Modulating Bacteria of the Human Gut Microbiota.</title>
        <authorList>
            <person name="Strandwitz P."/>
            <person name="Kim K.H."/>
            <person name="Terekhova D."/>
            <person name="Liu J.K."/>
            <person name="Sharma A."/>
            <person name="Levering J."/>
            <person name="Mcdonald D."/>
            <person name="Dietrich D."/>
            <person name="Ramadhar T.R."/>
            <person name="Lekbua A."/>
            <person name="Mroue N."/>
            <person name="Liston C."/>
            <person name="Stewart E.J."/>
            <person name="Dubin M.J."/>
            <person name="Zengler K."/>
            <person name="Knight R."/>
            <person name="Gilbert J.A."/>
            <person name="Clardy J."/>
            <person name="Lewis K."/>
        </authorList>
    </citation>
    <scope>NUCLEOTIDE SEQUENCE [LARGE SCALE GENOMIC DNA]</scope>
    <source>
        <strain evidence="3 4">KLE1738</strain>
    </source>
</reference>
<keyword evidence="2" id="KW-1133">Transmembrane helix</keyword>
<dbReference type="RefSeq" id="WP_021919927.1">
    <property type="nucleotide sequence ID" value="NZ_CAKXKJ010000001.1"/>
</dbReference>
<dbReference type="AlphaFoldDB" id="A0A3E2B303"/>
<proteinExistence type="predicted"/>
<evidence type="ECO:0000313" key="3">
    <source>
        <dbReference type="EMBL" id="RFT06412.1"/>
    </source>
</evidence>
<feature type="transmembrane region" description="Helical" evidence="2">
    <location>
        <begin position="5"/>
        <end position="23"/>
    </location>
</feature>
<evidence type="ECO:0000256" key="2">
    <source>
        <dbReference type="SAM" id="Phobius"/>
    </source>
</evidence>
<comment type="caution">
    <text evidence="3">The sequence shown here is derived from an EMBL/GenBank/DDBJ whole genome shotgun (WGS) entry which is preliminary data.</text>
</comment>
<feature type="compositionally biased region" description="Basic residues" evidence="1">
    <location>
        <begin position="68"/>
        <end position="77"/>
    </location>
</feature>
<keyword evidence="2" id="KW-0812">Transmembrane</keyword>
<feature type="transmembrane region" description="Helical" evidence="2">
    <location>
        <begin position="35"/>
        <end position="58"/>
    </location>
</feature>
<keyword evidence="2" id="KW-0472">Membrane</keyword>
<dbReference type="Proteomes" id="UP000260649">
    <property type="component" value="Unassembled WGS sequence"/>
</dbReference>
<gene>
    <name evidence="3" type="ORF">DV520_07245</name>
</gene>